<dbReference type="OrthoDB" id="430354at2759"/>
<keyword evidence="7" id="KW-1133">Transmembrane helix</keyword>
<sequence length="423" mass="48037">MAILLLMVFSSVFSPSESPSVPSSNSKTHKQNKLPIVTAFDASDARDKGIVMCMNNAAVPLGLSLIRELRCLGNQELIQVYHCFQDELSDKSRELMLHTDARLEVIDVCTDFVDRGVIKHEMASKFRDGWLNSLALYHTNINEVLLLNVETIFQRDPAILRDTDGYQRTGTTFFHGRDVWNIEWLNSSKNMSYLKKLHAEFNFTGSKLSDRIVRTELSYAYNNESLHTQTSSMVAVNKARSGQAMKTLFWLITKQRFEPEPSFDGHNVYWIAYTLAKQELFFSPYGPSVIDSSRNDDMKNHPNTLCGSLAQYMPVSNDVPELLYVDGKALLDPFPEGLQNRGKAFAHVLYNPTPTHITPRRNNQAYLDSSSSSAKTFPIECLVGYGATPLPIDFASQLLRRRMFYLEIQMNVLTAMDSCYEFD</sequence>
<evidence type="ECO:0000313" key="12">
    <source>
        <dbReference type="Proteomes" id="UP000054928"/>
    </source>
</evidence>
<evidence type="ECO:0000256" key="5">
    <source>
        <dbReference type="ARBA" id="ARBA00022692"/>
    </source>
</evidence>
<dbReference type="PANTHER" id="PTHR31392">
    <property type="entry name" value="ALPHA-1,3-MANNOSYLTRANSFERASE MNN1-RELATED"/>
    <property type="match status" value="1"/>
</dbReference>
<dbReference type="GO" id="GO:0000033">
    <property type="term" value="F:alpha-1,3-mannosyltransferase activity"/>
    <property type="evidence" value="ECO:0007669"/>
    <property type="project" value="TreeGrafter"/>
</dbReference>
<evidence type="ECO:0000256" key="4">
    <source>
        <dbReference type="ARBA" id="ARBA00022679"/>
    </source>
</evidence>
<evidence type="ECO:0000256" key="6">
    <source>
        <dbReference type="ARBA" id="ARBA00022968"/>
    </source>
</evidence>
<dbReference type="Pfam" id="PF11051">
    <property type="entry name" value="Mannosyl_trans3"/>
    <property type="match status" value="1"/>
</dbReference>
<comment type="similarity">
    <text evidence="2">Belongs to the MNN1/MNT family.</text>
</comment>
<name>A0A0P1AQV3_PLAHL</name>
<keyword evidence="5" id="KW-0812">Transmembrane</keyword>
<evidence type="ECO:0000256" key="2">
    <source>
        <dbReference type="ARBA" id="ARBA00009105"/>
    </source>
</evidence>
<proteinExistence type="inferred from homology"/>
<organism evidence="11 12">
    <name type="scientific">Plasmopara halstedii</name>
    <name type="common">Downy mildew of sunflower</name>
    <dbReference type="NCBI Taxonomy" id="4781"/>
    <lineage>
        <taxon>Eukaryota</taxon>
        <taxon>Sar</taxon>
        <taxon>Stramenopiles</taxon>
        <taxon>Oomycota</taxon>
        <taxon>Peronosporomycetes</taxon>
        <taxon>Peronosporales</taxon>
        <taxon>Peronosporaceae</taxon>
        <taxon>Plasmopara</taxon>
    </lineage>
</organism>
<evidence type="ECO:0000256" key="1">
    <source>
        <dbReference type="ARBA" id="ARBA00004606"/>
    </source>
</evidence>
<keyword evidence="8" id="KW-0472">Membrane</keyword>
<comment type="subcellular location">
    <subcellularLocation>
        <location evidence="1">Membrane</location>
        <topology evidence="1">Single-pass type II membrane protein</topology>
    </subcellularLocation>
</comment>
<dbReference type="InterPro" id="IPR022751">
    <property type="entry name" value="Alpha_mannosyltransferase"/>
</dbReference>
<feature type="chain" id="PRO_5006058852" evidence="10">
    <location>
        <begin position="19"/>
        <end position="423"/>
    </location>
</feature>
<keyword evidence="12" id="KW-1185">Reference proteome</keyword>
<evidence type="ECO:0000256" key="7">
    <source>
        <dbReference type="ARBA" id="ARBA00022989"/>
    </source>
</evidence>
<keyword evidence="4 11" id="KW-0808">Transferase</keyword>
<evidence type="ECO:0000256" key="8">
    <source>
        <dbReference type="ARBA" id="ARBA00023136"/>
    </source>
</evidence>
<keyword evidence="6" id="KW-0735">Signal-anchor</keyword>
<keyword evidence="9" id="KW-0325">Glycoprotein</keyword>
<evidence type="ECO:0000256" key="3">
    <source>
        <dbReference type="ARBA" id="ARBA00022676"/>
    </source>
</evidence>
<feature type="signal peptide" evidence="10">
    <location>
        <begin position="1"/>
        <end position="18"/>
    </location>
</feature>
<evidence type="ECO:0000256" key="9">
    <source>
        <dbReference type="ARBA" id="ARBA00023180"/>
    </source>
</evidence>
<dbReference type="GO" id="GO:0005794">
    <property type="term" value="C:Golgi apparatus"/>
    <property type="evidence" value="ECO:0007669"/>
    <property type="project" value="TreeGrafter"/>
</dbReference>
<evidence type="ECO:0000256" key="10">
    <source>
        <dbReference type="SAM" id="SignalP"/>
    </source>
</evidence>
<dbReference type="EMBL" id="CCYD01000667">
    <property type="protein sequence ID" value="CEG43524.1"/>
    <property type="molecule type" value="Genomic_DNA"/>
</dbReference>
<dbReference type="GeneID" id="36408772"/>
<dbReference type="GO" id="GO:0016020">
    <property type="term" value="C:membrane"/>
    <property type="evidence" value="ECO:0007669"/>
    <property type="project" value="UniProtKB-SubCell"/>
</dbReference>
<reference evidence="12" key="1">
    <citation type="submission" date="2014-09" db="EMBL/GenBank/DDBJ databases">
        <authorList>
            <person name="Sharma Rahul"/>
            <person name="Thines Marco"/>
        </authorList>
    </citation>
    <scope>NUCLEOTIDE SEQUENCE [LARGE SCALE GENOMIC DNA]</scope>
</reference>
<keyword evidence="3 11" id="KW-0328">Glycosyltransferase</keyword>
<accession>A0A0P1AQV3</accession>
<protein>
    <submittedName>
        <fullName evidence="11">Alpha-mannosyltransferase</fullName>
    </submittedName>
</protein>
<keyword evidence="10" id="KW-0732">Signal</keyword>
<dbReference type="RefSeq" id="XP_024579893.1">
    <property type="nucleotide sequence ID" value="XM_024729524.1"/>
</dbReference>
<dbReference type="GO" id="GO:0006493">
    <property type="term" value="P:protein O-linked glycosylation"/>
    <property type="evidence" value="ECO:0007669"/>
    <property type="project" value="TreeGrafter"/>
</dbReference>
<dbReference type="OMA" id="PMECLIG"/>
<dbReference type="AlphaFoldDB" id="A0A0P1AQV3"/>
<dbReference type="PANTHER" id="PTHR31392:SF1">
    <property type="entry name" value="ALPHA-1,3-MANNOSYLTRANSFERASE MNN1-RELATED"/>
    <property type="match status" value="1"/>
</dbReference>
<dbReference type="Proteomes" id="UP000054928">
    <property type="component" value="Unassembled WGS sequence"/>
</dbReference>
<evidence type="ECO:0000313" key="11">
    <source>
        <dbReference type="EMBL" id="CEG43524.1"/>
    </source>
</evidence>